<comment type="caution">
    <text evidence="2">The sequence shown here is derived from an EMBL/GenBank/DDBJ whole genome shotgun (WGS) entry which is preliminary data.</text>
</comment>
<dbReference type="InterPro" id="IPR050383">
    <property type="entry name" value="GlyoxalaseI/FosfomycinResist"/>
</dbReference>
<protein>
    <recommendedName>
        <fullName evidence="1">VOC domain-containing protein</fullName>
    </recommendedName>
</protein>
<dbReference type="PROSITE" id="PS51819">
    <property type="entry name" value="VOC"/>
    <property type="match status" value="1"/>
</dbReference>
<dbReference type="InterPro" id="IPR037523">
    <property type="entry name" value="VOC_core"/>
</dbReference>
<dbReference type="EMBL" id="BARS01055312">
    <property type="protein sequence ID" value="GAG44463.1"/>
    <property type="molecule type" value="Genomic_DNA"/>
</dbReference>
<sequence>IFAPLHTGYEWEFAMKDEMTSEQKADANPRTRSPFGAIRAIDYTVIFVRDMVAMRRFYEDVLALSLLRELSPNWIEYGIGSNTLALARPSRTAADAPTPAGSASLQLAFKVSPDEVDACAEELVRQGVALLSPPTNQAFGHRTLFFRDPDGNLLEVYAEI</sequence>
<dbReference type="InterPro" id="IPR029068">
    <property type="entry name" value="Glyas_Bleomycin-R_OHBP_Dase"/>
</dbReference>
<feature type="domain" description="VOC" evidence="1">
    <location>
        <begin position="40"/>
        <end position="159"/>
    </location>
</feature>
<proteinExistence type="predicted"/>
<dbReference type="SUPFAM" id="SSF54593">
    <property type="entry name" value="Glyoxalase/Bleomycin resistance protein/Dihydroxybiphenyl dioxygenase"/>
    <property type="match status" value="1"/>
</dbReference>
<dbReference type="Pfam" id="PF00903">
    <property type="entry name" value="Glyoxalase"/>
    <property type="match status" value="1"/>
</dbReference>
<gene>
    <name evidence="2" type="ORF">S01H1_81690</name>
</gene>
<dbReference type="PANTHER" id="PTHR21366">
    <property type="entry name" value="GLYOXALASE FAMILY PROTEIN"/>
    <property type="match status" value="1"/>
</dbReference>
<evidence type="ECO:0000313" key="2">
    <source>
        <dbReference type="EMBL" id="GAG44463.1"/>
    </source>
</evidence>
<reference evidence="2" key="1">
    <citation type="journal article" date="2014" name="Front. Microbiol.">
        <title>High frequency of phylogenetically diverse reductive dehalogenase-homologous genes in deep subseafloor sedimentary metagenomes.</title>
        <authorList>
            <person name="Kawai M."/>
            <person name="Futagami T."/>
            <person name="Toyoda A."/>
            <person name="Takaki Y."/>
            <person name="Nishi S."/>
            <person name="Hori S."/>
            <person name="Arai W."/>
            <person name="Tsubouchi T."/>
            <person name="Morono Y."/>
            <person name="Uchiyama I."/>
            <person name="Ito T."/>
            <person name="Fujiyama A."/>
            <person name="Inagaki F."/>
            <person name="Takami H."/>
        </authorList>
    </citation>
    <scope>NUCLEOTIDE SEQUENCE</scope>
    <source>
        <strain evidence="2">Expedition CK06-06</strain>
    </source>
</reference>
<name>X0Y6Z4_9ZZZZ</name>
<evidence type="ECO:0000259" key="1">
    <source>
        <dbReference type="PROSITE" id="PS51819"/>
    </source>
</evidence>
<dbReference type="InterPro" id="IPR004360">
    <property type="entry name" value="Glyas_Fos-R_dOase_dom"/>
</dbReference>
<organism evidence="2">
    <name type="scientific">marine sediment metagenome</name>
    <dbReference type="NCBI Taxonomy" id="412755"/>
    <lineage>
        <taxon>unclassified sequences</taxon>
        <taxon>metagenomes</taxon>
        <taxon>ecological metagenomes</taxon>
    </lineage>
</organism>
<feature type="non-terminal residue" evidence="2">
    <location>
        <position position="1"/>
    </location>
</feature>
<dbReference type="PANTHER" id="PTHR21366:SF22">
    <property type="entry name" value="VOC DOMAIN-CONTAINING PROTEIN"/>
    <property type="match status" value="1"/>
</dbReference>
<accession>X0Y6Z4</accession>
<dbReference type="Gene3D" id="3.10.180.10">
    <property type="entry name" value="2,3-Dihydroxybiphenyl 1,2-Dioxygenase, domain 1"/>
    <property type="match status" value="1"/>
</dbReference>
<dbReference type="AlphaFoldDB" id="X0Y6Z4"/>